<dbReference type="Proteomes" id="UP001589698">
    <property type="component" value="Unassembled WGS sequence"/>
</dbReference>
<dbReference type="Gene3D" id="1.10.10.2390">
    <property type="match status" value="1"/>
</dbReference>
<gene>
    <name evidence="1" type="ORF">ACFFJG_03495</name>
</gene>
<protein>
    <submittedName>
        <fullName evidence="1">DUF3349 domain-containing protein</fullName>
    </submittedName>
</protein>
<dbReference type="Gene3D" id="6.10.140.2080">
    <property type="match status" value="1"/>
</dbReference>
<accession>A0ABV6DXT6</accession>
<dbReference type="Pfam" id="PF11829">
    <property type="entry name" value="DUF3349"/>
    <property type="match status" value="1"/>
</dbReference>
<sequence>MPLNRVVTWLREGYPTGVPRQDYVALLALLRRRLTDDEVAAIAAELAQEGMLPDTADIAVSITRVTDEVPSESDIDRVRDHLAFRGFPT</sequence>
<name>A0ABV6DXT6_9ACTN</name>
<organism evidence="1 2">
    <name type="scientific">Nocardioides zeicaulis</name>
    <dbReference type="NCBI Taxonomy" id="1776857"/>
    <lineage>
        <taxon>Bacteria</taxon>
        <taxon>Bacillati</taxon>
        <taxon>Actinomycetota</taxon>
        <taxon>Actinomycetes</taxon>
        <taxon>Propionibacteriales</taxon>
        <taxon>Nocardioidaceae</taxon>
        <taxon>Nocardioides</taxon>
    </lineage>
</organism>
<evidence type="ECO:0000313" key="2">
    <source>
        <dbReference type="Proteomes" id="UP001589698"/>
    </source>
</evidence>
<keyword evidence="2" id="KW-1185">Reference proteome</keyword>
<dbReference type="EMBL" id="JBHLXH010000001">
    <property type="protein sequence ID" value="MFC0221535.1"/>
    <property type="molecule type" value="Genomic_DNA"/>
</dbReference>
<reference evidence="1 2" key="1">
    <citation type="submission" date="2024-09" db="EMBL/GenBank/DDBJ databases">
        <authorList>
            <person name="Sun Q."/>
            <person name="Mori K."/>
        </authorList>
    </citation>
    <scope>NUCLEOTIDE SEQUENCE [LARGE SCALE GENOMIC DNA]</scope>
    <source>
        <strain evidence="1 2">CCM 8654</strain>
    </source>
</reference>
<comment type="caution">
    <text evidence="1">The sequence shown here is derived from an EMBL/GenBank/DDBJ whole genome shotgun (WGS) entry which is preliminary data.</text>
</comment>
<dbReference type="InterPro" id="IPR021784">
    <property type="entry name" value="DUF3349"/>
</dbReference>
<proteinExistence type="predicted"/>
<evidence type="ECO:0000313" key="1">
    <source>
        <dbReference type="EMBL" id="MFC0221535.1"/>
    </source>
</evidence>
<dbReference type="RefSeq" id="WP_378517217.1">
    <property type="nucleotide sequence ID" value="NZ_CBCSDI010000040.1"/>
</dbReference>